<gene>
    <name evidence="2" type="ORF">SAMN02745724_01778</name>
</gene>
<dbReference type="RefSeq" id="WP_177207991.1">
    <property type="nucleotide sequence ID" value="NZ_FOLO01000010.1"/>
</dbReference>
<dbReference type="AlphaFoldDB" id="A0A1I1JKW9"/>
<proteinExistence type="predicted"/>
<organism evidence="2 3">
    <name type="scientific">Pseudoalteromonas denitrificans DSM 6059</name>
    <dbReference type="NCBI Taxonomy" id="1123010"/>
    <lineage>
        <taxon>Bacteria</taxon>
        <taxon>Pseudomonadati</taxon>
        <taxon>Pseudomonadota</taxon>
        <taxon>Gammaproteobacteria</taxon>
        <taxon>Alteromonadales</taxon>
        <taxon>Pseudoalteromonadaceae</taxon>
        <taxon>Pseudoalteromonas</taxon>
    </lineage>
</organism>
<evidence type="ECO:0000313" key="2">
    <source>
        <dbReference type="EMBL" id="SFC48632.1"/>
    </source>
</evidence>
<sequence>MTNKTLTAEQAKKAAEVIQDLNETESSDLLEDVAGGAQEQDQVSWSISYSTASSPV</sequence>
<feature type="region of interest" description="Disordered" evidence="1">
    <location>
        <begin position="29"/>
        <end position="56"/>
    </location>
</feature>
<dbReference type="Proteomes" id="UP000198862">
    <property type="component" value="Unassembled WGS sequence"/>
</dbReference>
<evidence type="ECO:0000256" key="1">
    <source>
        <dbReference type="SAM" id="MobiDB-lite"/>
    </source>
</evidence>
<name>A0A1I1JKW9_9GAMM</name>
<reference evidence="2 3" key="1">
    <citation type="submission" date="2016-10" db="EMBL/GenBank/DDBJ databases">
        <authorList>
            <person name="de Groot N.N."/>
        </authorList>
    </citation>
    <scope>NUCLEOTIDE SEQUENCE [LARGE SCALE GENOMIC DNA]</scope>
    <source>
        <strain evidence="2 3">DSM 6059</strain>
    </source>
</reference>
<protein>
    <submittedName>
        <fullName evidence="2">Uncharacterized protein</fullName>
    </submittedName>
</protein>
<accession>A0A1I1JKW9</accession>
<dbReference type="EMBL" id="FOLO01000010">
    <property type="protein sequence ID" value="SFC48632.1"/>
    <property type="molecule type" value="Genomic_DNA"/>
</dbReference>
<evidence type="ECO:0000313" key="3">
    <source>
        <dbReference type="Proteomes" id="UP000198862"/>
    </source>
</evidence>
<feature type="compositionally biased region" description="Polar residues" evidence="1">
    <location>
        <begin position="39"/>
        <end position="56"/>
    </location>
</feature>
<keyword evidence="3" id="KW-1185">Reference proteome</keyword>